<reference evidence="6 7" key="1">
    <citation type="submission" date="2016-10" db="EMBL/GenBank/DDBJ databases">
        <authorList>
            <person name="de Groot N.N."/>
        </authorList>
    </citation>
    <scope>NUCLEOTIDE SEQUENCE [LARGE SCALE GENOMIC DNA]</scope>
    <source>
        <strain evidence="6 7">IBRC-M 10445</strain>
    </source>
</reference>
<dbReference type="SUPFAM" id="SSF53901">
    <property type="entry name" value="Thiolase-like"/>
    <property type="match status" value="1"/>
</dbReference>
<protein>
    <submittedName>
        <fullName evidence="6">3-oxoacyl-[acyl-carrier-protein] synthase-1</fullName>
    </submittedName>
</protein>
<dbReference type="InterPro" id="IPR000794">
    <property type="entry name" value="Beta-ketoacyl_synthase"/>
</dbReference>
<comment type="similarity">
    <text evidence="2 4">Belongs to the thiolase-like superfamily. Beta-ketoacyl-ACP synthases family.</text>
</comment>
<dbReference type="Pfam" id="PF02801">
    <property type="entry name" value="Ketoacyl-synt_C"/>
    <property type="match status" value="1"/>
</dbReference>
<keyword evidence="7" id="KW-1185">Reference proteome</keyword>
<dbReference type="GO" id="GO:0006633">
    <property type="term" value="P:fatty acid biosynthetic process"/>
    <property type="evidence" value="ECO:0007669"/>
    <property type="project" value="UniProtKB-UniPathway"/>
</dbReference>
<dbReference type="SMART" id="SM00825">
    <property type="entry name" value="PKS_KS"/>
    <property type="match status" value="1"/>
</dbReference>
<dbReference type="RefSeq" id="WP_091705768.1">
    <property type="nucleotide sequence ID" value="NZ_BMYN01000006.1"/>
</dbReference>
<dbReference type="InterPro" id="IPR016039">
    <property type="entry name" value="Thiolase-like"/>
</dbReference>
<dbReference type="InterPro" id="IPR014031">
    <property type="entry name" value="Ketoacyl_synth_C"/>
</dbReference>
<evidence type="ECO:0000313" key="7">
    <source>
        <dbReference type="Proteomes" id="UP000199445"/>
    </source>
</evidence>
<sequence length="389" mass="40374">MTAPVYLHKPAVVCALGETTDQVAKALLASEQKPLTFTDAFSPGKTLPLGVIDGDLPELAGKHASRNNRLLLKALEQLQPDIERLQSSLPAHRIGVVLGTSTSGIGDAEQAFAGEQDGGLPERYHYRMQEIGAPAQFLASHLNLAGPATTLSTACSSSAKALASARRLLDCGICDAVICGGVDTLCQLTVNGFGALDSVSASICNPMSRNRDGINIGEAASLFIVSREASPVRLSGVGETSDAHHISAPHPEGEGARRAIETALADAGLRPDDIGYINLHGTATPQNDSMESKAVAGIFPTPPPCSSTKPLTGHTLGAAGALEAAFGWLTLVDQGRMPAHWWDGEVDDRLPRLPLVGPGETLPGAPRHILSNSFAFGGNNIALILSAAG</sequence>
<dbReference type="EMBL" id="FOSC01000010">
    <property type="protein sequence ID" value="SFK09140.1"/>
    <property type="molecule type" value="Genomic_DNA"/>
</dbReference>
<dbReference type="Gene3D" id="3.40.47.10">
    <property type="match status" value="1"/>
</dbReference>
<dbReference type="PANTHER" id="PTHR11712">
    <property type="entry name" value="POLYKETIDE SYNTHASE-RELATED"/>
    <property type="match status" value="1"/>
</dbReference>
<evidence type="ECO:0000313" key="6">
    <source>
        <dbReference type="EMBL" id="SFK09140.1"/>
    </source>
</evidence>
<gene>
    <name evidence="6" type="ORF">SAMN05216429_11061</name>
</gene>
<dbReference type="NCBIfam" id="NF006618">
    <property type="entry name" value="PRK09185.1"/>
    <property type="match status" value="1"/>
</dbReference>
<comment type="pathway">
    <text evidence="1">Lipid metabolism; fatty acid biosynthesis.</text>
</comment>
<dbReference type="PROSITE" id="PS00606">
    <property type="entry name" value="KS3_1"/>
    <property type="match status" value="1"/>
</dbReference>
<dbReference type="PROSITE" id="PS52004">
    <property type="entry name" value="KS3_2"/>
    <property type="match status" value="1"/>
</dbReference>
<dbReference type="InterPro" id="IPR020841">
    <property type="entry name" value="PKS_Beta-ketoAc_synthase_dom"/>
</dbReference>
<dbReference type="UniPathway" id="UPA00094"/>
<dbReference type="Proteomes" id="UP000199445">
    <property type="component" value="Unassembled WGS sequence"/>
</dbReference>
<evidence type="ECO:0000256" key="4">
    <source>
        <dbReference type="RuleBase" id="RU003694"/>
    </source>
</evidence>
<dbReference type="Pfam" id="PF00109">
    <property type="entry name" value="ketoacyl-synt"/>
    <property type="match status" value="1"/>
</dbReference>
<dbReference type="GO" id="GO:0005829">
    <property type="term" value="C:cytosol"/>
    <property type="evidence" value="ECO:0007669"/>
    <property type="project" value="TreeGrafter"/>
</dbReference>
<dbReference type="AlphaFoldDB" id="A0A1I3WP51"/>
<dbReference type="PANTHER" id="PTHR11712:SF320">
    <property type="entry name" value="BETA-KETOACYL SYNTHASE"/>
    <property type="match status" value="1"/>
</dbReference>
<dbReference type="InterPro" id="IPR018201">
    <property type="entry name" value="Ketoacyl_synth_AS"/>
</dbReference>
<organism evidence="6 7">
    <name type="scientific">Marinobacter persicus</name>
    <dbReference type="NCBI Taxonomy" id="930118"/>
    <lineage>
        <taxon>Bacteria</taxon>
        <taxon>Pseudomonadati</taxon>
        <taxon>Pseudomonadota</taxon>
        <taxon>Gammaproteobacteria</taxon>
        <taxon>Pseudomonadales</taxon>
        <taxon>Marinobacteraceae</taxon>
        <taxon>Marinobacter</taxon>
    </lineage>
</organism>
<evidence type="ECO:0000259" key="5">
    <source>
        <dbReference type="PROSITE" id="PS52004"/>
    </source>
</evidence>
<evidence type="ECO:0000256" key="3">
    <source>
        <dbReference type="ARBA" id="ARBA00022679"/>
    </source>
</evidence>
<dbReference type="GO" id="GO:0004315">
    <property type="term" value="F:3-oxoacyl-[acyl-carrier-protein] synthase activity"/>
    <property type="evidence" value="ECO:0007669"/>
    <property type="project" value="InterPro"/>
</dbReference>
<proteinExistence type="inferred from homology"/>
<accession>A0A1I3WP51</accession>
<keyword evidence="3 4" id="KW-0808">Transferase</keyword>
<evidence type="ECO:0000256" key="2">
    <source>
        <dbReference type="ARBA" id="ARBA00008467"/>
    </source>
</evidence>
<feature type="domain" description="Ketosynthase family 3 (KS3)" evidence="5">
    <location>
        <begin position="1"/>
        <end position="387"/>
    </location>
</feature>
<name>A0A1I3WP51_9GAMM</name>
<dbReference type="OrthoDB" id="9808669at2"/>
<dbReference type="InterPro" id="IPR014030">
    <property type="entry name" value="Ketoacyl_synth_N"/>
</dbReference>
<evidence type="ECO:0000256" key="1">
    <source>
        <dbReference type="ARBA" id="ARBA00005194"/>
    </source>
</evidence>